<proteinExistence type="predicted"/>
<organism evidence="1 2">
    <name type="scientific">Stylosanthes scabra</name>
    <dbReference type="NCBI Taxonomy" id="79078"/>
    <lineage>
        <taxon>Eukaryota</taxon>
        <taxon>Viridiplantae</taxon>
        <taxon>Streptophyta</taxon>
        <taxon>Embryophyta</taxon>
        <taxon>Tracheophyta</taxon>
        <taxon>Spermatophyta</taxon>
        <taxon>Magnoliopsida</taxon>
        <taxon>eudicotyledons</taxon>
        <taxon>Gunneridae</taxon>
        <taxon>Pentapetalae</taxon>
        <taxon>rosids</taxon>
        <taxon>fabids</taxon>
        <taxon>Fabales</taxon>
        <taxon>Fabaceae</taxon>
        <taxon>Papilionoideae</taxon>
        <taxon>50 kb inversion clade</taxon>
        <taxon>dalbergioids sensu lato</taxon>
        <taxon>Dalbergieae</taxon>
        <taxon>Pterocarpus clade</taxon>
        <taxon>Stylosanthes</taxon>
    </lineage>
</organism>
<evidence type="ECO:0000313" key="2">
    <source>
        <dbReference type="Proteomes" id="UP001341840"/>
    </source>
</evidence>
<dbReference type="EMBL" id="JASCZI010122069">
    <property type="protein sequence ID" value="MED6163637.1"/>
    <property type="molecule type" value="Genomic_DNA"/>
</dbReference>
<comment type="caution">
    <text evidence="1">The sequence shown here is derived from an EMBL/GenBank/DDBJ whole genome shotgun (WGS) entry which is preliminary data.</text>
</comment>
<dbReference type="Proteomes" id="UP001341840">
    <property type="component" value="Unassembled WGS sequence"/>
</dbReference>
<reference evidence="1 2" key="1">
    <citation type="journal article" date="2023" name="Plants (Basel)">
        <title>Bridging the Gap: Combining Genomics and Transcriptomics Approaches to Understand Stylosanthes scabra, an Orphan Legume from the Brazilian Caatinga.</title>
        <authorList>
            <person name="Ferreira-Neto J.R.C."/>
            <person name="da Silva M.D."/>
            <person name="Binneck E."/>
            <person name="de Melo N.F."/>
            <person name="da Silva R.H."/>
            <person name="de Melo A.L.T.M."/>
            <person name="Pandolfi V."/>
            <person name="Bustamante F.O."/>
            <person name="Brasileiro-Vidal A.C."/>
            <person name="Benko-Iseppon A.M."/>
        </authorList>
    </citation>
    <scope>NUCLEOTIDE SEQUENCE [LARGE SCALE GENOMIC DNA]</scope>
    <source>
        <tissue evidence="1">Leaves</tissue>
    </source>
</reference>
<keyword evidence="2" id="KW-1185">Reference proteome</keyword>
<protein>
    <submittedName>
        <fullName evidence="1">Uncharacterized protein</fullName>
    </submittedName>
</protein>
<gene>
    <name evidence="1" type="ORF">PIB30_081889</name>
</gene>
<name>A0ABU6UQP4_9FABA</name>
<evidence type="ECO:0000313" key="1">
    <source>
        <dbReference type="EMBL" id="MED6163637.1"/>
    </source>
</evidence>
<sequence length="129" mass="14196">MSSCIGLLPSFNITRKQVEYGFFNQRSVSWRCHLIPHLLNVGGTTPPSPLLSRTDQGDEPPFLSGVMLLDVLSQQRRNNIPYIFGGATPLIKHTRNASGTQPPSLLECFIASFVTGSTMEPNLTNNHLS</sequence>
<accession>A0ABU6UQP4</accession>